<dbReference type="PANTHER" id="PTHR14362:SF2">
    <property type="entry name" value="COILED-COIL DOMAIN-CONTAINING PROTEIN 81"/>
    <property type="match status" value="1"/>
</dbReference>
<evidence type="ECO:0000313" key="3">
    <source>
        <dbReference type="EMBL" id="NXX50405.1"/>
    </source>
</evidence>
<dbReference type="PANTHER" id="PTHR14362">
    <property type="entry name" value="COILED-COIL DOMAIN-CONTAINING PROTEIN 81"/>
    <property type="match status" value="1"/>
</dbReference>
<name>A0A852J7Y3_9PICI</name>
<keyword evidence="4" id="KW-1185">Reference proteome</keyword>
<feature type="region of interest" description="Disordered" evidence="1">
    <location>
        <begin position="37"/>
        <end position="59"/>
    </location>
</feature>
<proteinExistence type="predicted"/>
<evidence type="ECO:0000313" key="4">
    <source>
        <dbReference type="Proteomes" id="UP000627253"/>
    </source>
</evidence>
<dbReference type="Proteomes" id="UP000627253">
    <property type="component" value="Unassembled WGS sequence"/>
</dbReference>
<evidence type="ECO:0000259" key="2">
    <source>
        <dbReference type="Pfam" id="PF18289"/>
    </source>
</evidence>
<evidence type="ECO:0000256" key="1">
    <source>
        <dbReference type="SAM" id="MobiDB-lite"/>
    </source>
</evidence>
<organism evidence="3 4">
    <name type="scientific">Tricholaema leucomelas</name>
    <name type="common">pied barbet</name>
    <dbReference type="NCBI Taxonomy" id="240729"/>
    <lineage>
        <taxon>Eukaryota</taxon>
        <taxon>Metazoa</taxon>
        <taxon>Chordata</taxon>
        <taxon>Craniata</taxon>
        <taxon>Vertebrata</taxon>
        <taxon>Euteleostomi</taxon>
        <taxon>Archelosauria</taxon>
        <taxon>Archosauria</taxon>
        <taxon>Dinosauria</taxon>
        <taxon>Saurischia</taxon>
        <taxon>Theropoda</taxon>
        <taxon>Coelurosauria</taxon>
        <taxon>Aves</taxon>
        <taxon>Neognathae</taxon>
        <taxon>Neoaves</taxon>
        <taxon>Telluraves</taxon>
        <taxon>Coraciimorphae</taxon>
        <taxon>Piciformes</taxon>
        <taxon>Lybiidae</taxon>
        <taxon>Tricholaema lacrymosa</taxon>
    </lineage>
</organism>
<sequence>QAVQVPGLGTFAMLQEQLCRHQEDSLLRRPSFQPGTAQGGLQGMAWHSEGNPGDSHPKALNTSWLSRATSLPQKVVEGCLQETLLLFGLQLQAGHEVAFTFKDLGVLCRSRDLLCLRFYPSCVARLEPKATMGALLRT</sequence>
<feature type="non-terminal residue" evidence="3">
    <location>
        <position position="138"/>
    </location>
</feature>
<dbReference type="Pfam" id="PF18289">
    <property type="entry name" value="HU-CCDC81_euk_2"/>
    <property type="match status" value="1"/>
</dbReference>
<feature type="non-terminal residue" evidence="3">
    <location>
        <position position="1"/>
    </location>
</feature>
<dbReference type="AlphaFoldDB" id="A0A852J7Y3"/>
<dbReference type="GO" id="GO:0005815">
    <property type="term" value="C:microtubule organizing center"/>
    <property type="evidence" value="ECO:0007669"/>
    <property type="project" value="TreeGrafter"/>
</dbReference>
<dbReference type="InterPro" id="IPR040673">
    <property type="entry name" value="CCDC81_HU_dom_2"/>
</dbReference>
<reference evidence="3" key="1">
    <citation type="submission" date="2020-02" db="EMBL/GenBank/DDBJ databases">
        <title>Bird 10,000 Genomes (B10K) Project - Family phase.</title>
        <authorList>
            <person name="Zhang G."/>
        </authorList>
    </citation>
    <scope>NUCLEOTIDE SEQUENCE</scope>
    <source>
        <strain evidence="3">B10K-DU-002-37</strain>
        <tissue evidence="3">Muscle</tissue>
    </source>
</reference>
<accession>A0A852J7Y3</accession>
<dbReference type="OrthoDB" id="125906at2759"/>
<gene>
    <name evidence="3" type="primary">Ccdc81_0</name>
    <name evidence="3" type="ORF">TRILEU_R14492</name>
</gene>
<feature type="domain" description="CCDC81 HU" evidence="2">
    <location>
        <begin position="60"/>
        <end position="128"/>
    </location>
</feature>
<dbReference type="InterPro" id="IPR026295">
    <property type="entry name" value="CCD81"/>
</dbReference>
<protein>
    <submittedName>
        <fullName evidence="3">CCD81 protein</fullName>
    </submittedName>
</protein>
<comment type="caution">
    <text evidence="3">The sequence shown here is derived from an EMBL/GenBank/DDBJ whole genome shotgun (WGS) entry which is preliminary data.</text>
</comment>
<dbReference type="EMBL" id="WAAF01019201">
    <property type="protein sequence ID" value="NXX50405.1"/>
    <property type="molecule type" value="Genomic_DNA"/>
</dbReference>